<evidence type="ECO:0000256" key="18">
    <source>
        <dbReference type="SAM" id="SignalP"/>
    </source>
</evidence>
<keyword evidence="7 18" id="KW-0732">Signal</keyword>
<evidence type="ECO:0000256" key="17">
    <source>
        <dbReference type="SAM" id="MobiDB-lite"/>
    </source>
</evidence>
<keyword evidence="11 14" id="KW-0472">Membrane</keyword>
<evidence type="ECO:0000313" key="21">
    <source>
        <dbReference type="EMBL" id="MBF8178144.1"/>
    </source>
</evidence>
<evidence type="ECO:0000256" key="9">
    <source>
        <dbReference type="ARBA" id="ARBA00023065"/>
    </source>
</evidence>
<evidence type="ECO:0000256" key="11">
    <source>
        <dbReference type="ARBA" id="ARBA00023136"/>
    </source>
</evidence>
<feature type="short sequence motif" description="TonB C-terminal box" evidence="15">
    <location>
        <begin position="703"/>
        <end position="720"/>
    </location>
</feature>
<name>A0ABS0ETS0_9BURK</name>
<feature type="domain" description="TonB-dependent receptor-like beta-barrel" evidence="19">
    <location>
        <begin position="260"/>
        <end position="688"/>
    </location>
</feature>
<evidence type="ECO:0000256" key="1">
    <source>
        <dbReference type="ARBA" id="ARBA00004571"/>
    </source>
</evidence>
<dbReference type="Pfam" id="PF07715">
    <property type="entry name" value="Plug"/>
    <property type="match status" value="1"/>
</dbReference>
<dbReference type="Gene3D" id="2.40.170.20">
    <property type="entry name" value="TonB-dependent receptor, beta-barrel domain"/>
    <property type="match status" value="1"/>
</dbReference>
<feature type="compositionally biased region" description="Polar residues" evidence="17">
    <location>
        <begin position="57"/>
        <end position="67"/>
    </location>
</feature>
<dbReference type="Pfam" id="PF00593">
    <property type="entry name" value="TonB_dep_Rec_b-barrel"/>
    <property type="match status" value="1"/>
</dbReference>
<evidence type="ECO:0000256" key="14">
    <source>
        <dbReference type="PROSITE-ProRule" id="PRU01360"/>
    </source>
</evidence>
<dbReference type="PANTHER" id="PTHR32552">
    <property type="entry name" value="FERRICHROME IRON RECEPTOR-RELATED"/>
    <property type="match status" value="1"/>
</dbReference>
<evidence type="ECO:0000313" key="22">
    <source>
        <dbReference type="Proteomes" id="UP000657372"/>
    </source>
</evidence>
<dbReference type="Gene3D" id="2.170.130.10">
    <property type="entry name" value="TonB-dependent receptor, plug domain"/>
    <property type="match status" value="1"/>
</dbReference>
<keyword evidence="5" id="KW-0410">Iron transport</keyword>
<dbReference type="SUPFAM" id="SSF56935">
    <property type="entry name" value="Porins"/>
    <property type="match status" value="1"/>
</dbReference>
<evidence type="ECO:0000256" key="8">
    <source>
        <dbReference type="ARBA" id="ARBA00023004"/>
    </source>
</evidence>
<evidence type="ECO:0000256" key="16">
    <source>
        <dbReference type="RuleBase" id="RU003357"/>
    </source>
</evidence>
<keyword evidence="12 21" id="KW-0675">Receptor</keyword>
<evidence type="ECO:0000256" key="6">
    <source>
        <dbReference type="ARBA" id="ARBA00022692"/>
    </source>
</evidence>
<dbReference type="InterPro" id="IPR039426">
    <property type="entry name" value="TonB-dep_rcpt-like"/>
</dbReference>
<keyword evidence="22" id="KW-1185">Reference proteome</keyword>
<comment type="caution">
    <text evidence="21">The sequence shown here is derived from an EMBL/GenBank/DDBJ whole genome shotgun (WGS) entry which is preliminary data.</text>
</comment>
<dbReference type="InterPro" id="IPR012910">
    <property type="entry name" value="Plug_dom"/>
</dbReference>
<evidence type="ECO:0000256" key="15">
    <source>
        <dbReference type="PROSITE-ProRule" id="PRU10144"/>
    </source>
</evidence>
<dbReference type="PROSITE" id="PS52016">
    <property type="entry name" value="TONB_DEPENDENT_REC_3"/>
    <property type="match status" value="1"/>
</dbReference>
<comment type="subcellular location">
    <subcellularLocation>
        <location evidence="1 14">Cell outer membrane</location>
        <topology evidence="1 14">Multi-pass membrane protein</topology>
    </subcellularLocation>
</comment>
<accession>A0ABS0ETS0</accession>
<dbReference type="Proteomes" id="UP000657372">
    <property type="component" value="Unassembled WGS sequence"/>
</dbReference>
<evidence type="ECO:0000259" key="19">
    <source>
        <dbReference type="Pfam" id="PF00593"/>
    </source>
</evidence>
<dbReference type="InterPro" id="IPR000531">
    <property type="entry name" value="Beta-barrel_TonB"/>
</dbReference>
<keyword evidence="4 14" id="KW-1134">Transmembrane beta strand</keyword>
<dbReference type="PANTHER" id="PTHR32552:SF84">
    <property type="entry name" value="TONB-DEPENDENT RECEPTOR-RELATED"/>
    <property type="match status" value="1"/>
</dbReference>
<dbReference type="InterPro" id="IPR036942">
    <property type="entry name" value="Beta-barrel_TonB_sf"/>
</dbReference>
<feature type="signal peptide" evidence="18">
    <location>
        <begin position="1"/>
        <end position="36"/>
    </location>
</feature>
<evidence type="ECO:0000256" key="12">
    <source>
        <dbReference type="ARBA" id="ARBA00023170"/>
    </source>
</evidence>
<evidence type="ECO:0000256" key="2">
    <source>
        <dbReference type="ARBA" id="ARBA00009810"/>
    </source>
</evidence>
<evidence type="ECO:0000256" key="4">
    <source>
        <dbReference type="ARBA" id="ARBA00022452"/>
    </source>
</evidence>
<keyword evidence="13 14" id="KW-0998">Cell outer membrane</keyword>
<protein>
    <submittedName>
        <fullName evidence="21">TonB-dependent receptor</fullName>
    </submittedName>
</protein>
<evidence type="ECO:0000256" key="13">
    <source>
        <dbReference type="ARBA" id="ARBA00023237"/>
    </source>
</evidence>
<dbReference type="InterPro" id="IPR037066">
    <property type="entry name" value="Plug_dom_sf"/>
</dbReference>
<proteinExistence type="inferred from homology"/>
<evidence type="ECO:0000256" key="5">
    <source>
        <dbReference type="ARBA" id="ARBA00022496"/>
    </source>
</evidence>
<dbReference type="RefSeq" id="WP_195875623.1">
    <property type="nucleotide sequence ID" value="NZ_JADOEL010000007.1"/>
</dbReference>
<evidence type="ECO:0000256" key="10">
    <source>
        <dbReference type="ARBA" id="ARBA00023077"/>
    </source>
</evidence>
<feature type="domain" description="TonB-dependent receptor plug" evidence="20">
    <location>
        <begin position="71"/>
        <end position="172"/>
    </location>
</feature>
<gene>
    <name evidence="21" type="ORF">IXC47_10660</name>
</gene>
<dbReference type="PROSITE" id="PS01156">
    <property type="entry name" value="TONB_DEPENDENT_REC_2"/>
    <property type="match status" value="1"/>
</dbReference>
<keyword evidence="3 14" id="KW-0813">Transport</keyword>
<dbReference type="CDD" id="cd01347">
    <property type="entry name" value="ligand_gated_channel"/>
    <property type="match status" value="1"/>
</dbReference>
<feature type="region of interest" description="Disordered" evidence="17">
    <location>
        <begin position="45"/>
        <end position="67"/>
    </location>
</feature>
<comment type="similarity">
    <text evidence="2 14 16">Belongs to the TonB-dependent receptor family.</text>
</comment>
<sequence length="720" mass="78881">MKLVFENHTLPRRLAHAVLYTHCTLGCLLAMHSASAADTTTLPSISVSPEPAGTLKSPASTGSNLDLTPFQTPASVSVITREQLEQRGDANLVDAITRSAGISGMGHPGNSGSSLSARGFTDTTSVMRLYDGTRQYGGVGVSFPFDTWSIDRIEVLRGPASVIYGDGAIGAVVNVIPKKPTRGAIQNEVQATIGTDNTQRLGFGSGGAINDKLSYRVDLSGDRSDGWVDMGDSRNLSFSGALQLDVSADFRLKLSYAQGRQEPMRYFGTPLVNGQQLEALRKKNYNVSDSKIQYDDRWTELSAEWTPNADTTVRSKLYYIDSKRQWRNAENYVYDPAQAKIVRSGDTGIMHDQTQIGNTTDATFRGKLFGLKNQVSIGFDVSSSSFQRTSNSIASSPNPAVVDPYNPIAGNYVSAADYIPRYRNKADQYSVFAENRLELNDKWSVLAGLRYDHADISRTDLLSNTSAFDQKYSNVGWRLGTVYNIEPDTALYAQYSEAADPVGGLLMITAANSKFDLSTGKQIEIGVKQAFWGKKGEWTLAAYNIKKNNLLSRDPNDFNARIQVGQQSSTGLEGTLALAFAPGWQLDANAAILRAKFDDFLDPVGSPATGTVSRAGNVPPNVAERLANVWLSWNFIPDWTASGGLRYVGKRYADNANTLVMPAYTTTDLALQWKASRDTTVTLRGFNVFDKQYFTTAYYSGTQWFNGPGRRIELTANYRF</sequence>
<evidence type="ECO:0000259" key="20">
    <source>
        <dbReference type="Pfam" id="PF07715"/>
    </source>
</evidence>
<organism evidence="21 22">
    <name type="scientific">Herminiimonas contaminans</name>
    <dbReference type="NCBI Taxonomy" id="1111140"/>
    <lineage>
        <taxon>Bacteria</taxon>
        <taxon>Pseudomonadati</taxon>
        <taxon>Pseudomonadota</taxon>
        <taxon>Betaproteobacteria</taxon>
        <taxon>Burkholderiales</taxon>
        <taxon>Oxalobacteraceae</taxon>
        <taxon>Herminiimonas</taxon>
    </lineage>
</organism>
<dbReference type="InterPro" id="IPR010105">
    <property type="entry name" value="TonB_sidphr_rcpt"/>
</dbReference>
<keyword evidence="10 16" id="KW-0798">TonB box</keyword>
<dbReference type="NCBIfam" id="TIGR01783">
    <property type="entry name" value="TonB-siderophor"/>
    <property type="match status" value="1"/>
</dbReference>
<feature type="chain" id="PRO_5045441661" evidence="18">
    <location>
        <begin position="37"/>
        <end position="720"/>
    </location>
</feature>
<keyword evidence="8" id="KW-0408">Iron</keyword>
<evidence type="ECO:0000256" key="3">
    <source>
        <dbReference type="ARBA" id="ARBA00022448"/>
    </source>
</evidence>
<dbReference type="InterPro" id="IPR010917">
    <property type="entry name" value="TonB_rcpt_CS"/>
</dbReference>
<keyword evidence="6 14" id="KW-0812">Transmembrane</keyword>
<evidence type="ECO:0000256" key="7">
    <source>
        <dbReference type="ARBA" id="ARBA00022729"/>
    </source>
</evidence>
<dbReference type="EMBL" id="JADOEL010000007">
    <property type="protein sequence ID" value="MBF8178144.1"/>
    <property type="molecule type" value="Genomic_DNA"/>
</dbReference>
<reference evidence="21 22" key="1">
    <citation type="submission" date="2020-11" db="EMBL/GenBank/DDBJ databases">
        <title>WGS of Herminiimonas contaminans strain Marseille-Q4544 isolated from planarians Schmidtea mediterranea.</title>
        <authorList>
            <person name="Kangale L."/>
        </authorList>
    </citation>
    <scope>NUCLEOTIDE SEQUENCE [LARGE SCALE GENOMIC DNA]</scope>
    <source>
        <strain evidence="21 22">Marseille-Q4544</strain>
    </source>
</reference>
<keyword evidence="9" id="KW-0406">Ion transport</keyword>